<dbReference type="InterPro" id="IPR004358">
    <property type="entry name" value="Sig_transdc_His_kin-like_C"/>
</dbReference>
<evidence type="ECO:0000256" key="4">
    <source>
        <dbReference type="ARBA" id="ARBA00023012"/>
    </source>
</evidence>
<feature type="transmembrane region" description="Helical" evidence="6">
    <location>
        <begin position="62"/>
        <end position="84"/>
    </location>
</feature>
<dbReference type="Pfam" id="PF00512">
    <property type="entry name" value="HisKA"/>
    <property type="match status" value="1"/>
</dbReference>
<dbReference type="InterPro" id="IPR003594">
    <property type="entry name" value="HATPase_dom"/>
</dbReference>
<dbReference type="SUPFAM" id="SSF47384">
    <property type="entry name" value="Homodimeric domain of signal transducing histidine kinase"/>
    <property type="match status" value="1"/>
</dbReference>
<dbReference type="SMART" id="SM00388">
    <property type="entry name" value="HisKA"/>
    <property type="match status" value="1"/>
</dbReference>
<dbReference type="InterPro" id="IPR005467">
    <property type="entry name" value="His_kinase_dom"/>
</dbReference>
<reference evidence="9 10" key="1">
    <citation type="submission" date="2018-06" db="EMBL/GenBank/DDBJ databases">
        <title>Three novel Pseudomonas species isolated from symptomatic oak.</title>
        <authorList>
            <person name="Bueno-Gonzalez V."/>
            <person name="Brady C."/>
        </authorList>
    </citation>
    <scope>NUCLEOTIDE SEQUENCE [LARGE SCALE GENOMIC DNA]</scope>
    <source>
        <strain evidence="9 10">P6B</strain>
    </source>
</reference>
<feature type="domain" description="Histidine kinase" evidence="7">
    <location>
        <begin position="210"/>
        <end position="423"/>
    </location>
</feature>
<evidence type="ECO:0000256" key="6">
    <source>
        <dbReference type="SAM" id="Phobius"/>
    </source>
</evidence>
<dbReference type="CDD" id="cd00082">
    <property type="entry name" value="HisKA"/>
    <property type="match status" value="1"/>
</dbReference>
<sequence>MKSSVTPGVLVVALLGFTLYETSNPIVLGIWCVAVLAGRIGAVLHASHVLKHRQEADNPQRVTCWLLWLNIYDATAWCSLIWIALGSANVYGSILIMACIAGITASAMLLLAPVKPVYLGFAISGLSVTVGSLLLIDAPNYHPLAAACLLYAFGIHGRTRHAHDETRDSIILRFENLELIERLREASDRAEADRDRAEQANLAKSKFLAAASHDLRQPVHAQELFLEVLARSELKPPQRNVLQSARAASQASAQMLNTLLDFSRIEAGVIEPQRKSFGLQPLLNKLEAELGYQADAKDIVYRCRETPLAVYSDPALLELMLRNLIANAIRYTERGGILIGCRRRGSDALIDVYDTGIGIAPEQQLEVFREFHQLGNPERDRRKGLGLGLAITDGLARSLGHHLALRSRPGIGSLFRVRLPLASGDFIEDTFENAAALPQIACAKLAGRRILVLDDDEAVCQGMQQLLEEWGCQCRSAETIAGALALTEAWNPELLVSDFRLRESHTGAQAIEMLRQAMGHSVPALLITGDTAAQRLRETTASGIPLLHKPVSPAQLYRALLTSLT</sequence>
<dbReference type="InterPro" id="IPR003661">
    <property type="entry name" value="HisK_dim/P_dom"/>
</dbReference>
<dbReference type="SUPFAM" id="SSF52172">
    <property type="entry name" value="CheY-like"/>
    <property type="match status" value="1"/>
</dbReference>
<dbReference type="PANTHER" id="PTHR45339">
    <property type="entry name" value="HYBRID SIGNAL TRANSDUCTION HISTIDINE KINASE J"/>
    <property type="match status" value="1"/>
</dbReference>
<evidence type="ECO:0000256" key="3">
    <source>
        <dbReference type="ARBA" id="ARBA00022553"/>
    </source>
</evidence>
<name>A0A4Q9R6G2_9GAMM</name>
<dbReference type="InterPro" id="IPR001789">
    <property type="entry name" value="Sig_transdc_resp-reg_receiver"/>
</dbReference>
<accession>A0A4Q9R6G2</accession>
<dbReference type="OrthoDB" id="9764438at2"/>
<dbReference type="PROSITE" id="PS50109">
    <property type="entry name" value="HIS_KIN"/>
    <property type="match status" value="1"/>
</dbReference>
<evidence type="ECO:0000259" key="8">
    <source>
        <dbReference type="PROSITE" id="PS50110"/>
    </source>
</evidence>
<dbReference type="PANTHER" id="PTHR45339:SF1">
    <property type="entry name" value="HYBRID SIGNAL TRANSDUCTION HISTIDINE KINASE J"/>
    <property type="match status" value="1"/>
</dbReference>
<feature type="transmembrane region" description="Helical" evidence="6">
    <location>
        <begin position="28"/>
        <end position="50"/>
    </location>
</feature>
<comment type="caution">
    <text evidence="9">The sequence shown here is derived from an EMBL/GenBank/DDBJ whole genome shotgun (WGS) entry which is preliminary data.</text>
</comment>
<dbReference type="EC" id="2.7.13.3" evidence="2"/>
<evidence type="ECO:0000256" key="1">
    <source>
        <dbReference type="ARBA" id="ARBA00000085"/>
    </source>
</evidence>
<dbReference type="Gene3D" id="1.10.287.130">
    <property type="match status" value="1"/>
</dbReference>
<evidence type="ECO:0000256" key="2">
    <source>
        <dbReference type="ARBA" id="ARBA00012438"/>
    </source>
</evidence>
<dbReference type="Proteomes" id="UP000293172">
    <property type="component" value="Unassembled WGS sequence"/>
</dbReference>
<evidence type="ECO:0000256" key="5">
    <source>
        <dbReference type="PROSITE-ProRule" id="PRU00169"/>
    </source>
</evidence>
<dbReference type="InterPro" id="IPR036890">
    <property type="entry name" value="HATPase_C_sf"/>
</dbReference>
<keyword evidence="3 5" id="KW-0597">Phosphoprotein</keyword>
<dbReference type="SMART" id="SM00387">
    <property type="entry name" value="HATPase_c"/>
    <property type="match status" value="1"/>
</dbReference>
<feature type="transmembrane region" description="Helical" evidence="6">
    <location>
        <begin position="118"/>
        <end position="136"/>
    </location>
</feature>
<dbReference type="Gene3D" id="3.40.50.2300">
    <property type="match status" value="1"/>
</dbReference>
<evidence type="ECO:0000259" key="7">
    <source>
        <dbReference type="PROSITE" id="PS50109"/>
    </source>
</evidence>
<evidence type="ECO:0000313" key="9">
    <source>
        <dbReference type="EMBL" id="TBU95974.1"/>
    </source>
</evidence>
<feature type="transmembrane region" description="Helical" evidence="6">
    <location>
        <begin position="90"/>
        <end position="111"/>
    </location>
</feature>
<protein>
    <recommendedName>
        <fullName evidence="2">histidine kinase</fullName>
        <ecNumber evidence="2">2.7.13.3</ecNumber>
    </recommendedName>
</protein>
<gene>
    <name evidence="9" type="ORF">DNK44_05860</name>
</gene>
<keyword evidence="4" id="KW-0902">Two-component regulatory system</keyword>
<dbReference type="Gene3D" id="3.30.565.10">
    <property type="entry name" value="Histidine kinase-like ATPase, C-terminal domain"/>
    <property type="match status" value="1"/>
</dbReference>
<feature type="modified residue" description="4-aspartylphosphate" evidence="5">
    <location>
        <position position="498"/>
    </location>
</feature>
<dbReference type="InterPro" id="IPR011006">
    <property type="entry name" value="CheY-like_superfamily"/>
</dbReference>
<dbReference type="FunFam" id="3.30.565.10:FF:000049">
    <property type="entry name" value="Two-component sensor histidine kinase"/>
    <property type="match status" value="1"/>
</dbReference>
<keyword evidence="6" id="KW-0472">Membrane</keyword>
<dbReference type="SMART" id="SM00448">
    <property type="entry name" value="REC"/>
    <property type="match status" value="1"/>
</dbReference>
<keyword evidence="9" id="KW-0808">Transferase</keyword>
<dbReference type="PROSITE" id="PS50110">
    <property type="entry name" value="RESPONSE_REGULATORY"/>
    <property type="match status" value="1"/>
</dbReference>
<dbReference type="Pfam" id="PF02518">
    <property type="entry name" value="HATPase_c"/>
    <property type="match status" value="1"/>
</dbReference>
<comment type="catalytic activity">
    <reaction evidence="1">
        <text>ATP + protein L-histidine = ADP + protein N-phospho-L-histidine.</text>
        <dbReference type="EC" id="2.7.13.3"/>
    </reaction>
</comment>
<dbReference type="SUPFAM" id="SSF55874">
    <property type="entry name" value="ATPase domain of HSP90 chaperone/DNA topoisomerase II/histidine kinase"/>
    <property type="match status" value="1"/>
</dbReference>
<organism evidence="9 10">
    <name type="scientific">Phytopseudomonas dryadis</name>
    <dbReference type="NCBI Taxonomy" id="2487520"/>
    <lineage>
        <taxon>Bacteria</taxon>
        <taxon>Pseudomonadati</taxon>
        <taxon>Pseudomonadota</taxon>
        <taxon>Gammaproteobacteria</taxon>
        <taxon>Pseudomonadales</taxon>
        <taxon>Pseudomonadaceae</taxon>
        <taxon>Phytopseudomonas</taxon>
    </lineage>
</organism>
<dbReference type="AlphaFoldDB" id="A0A4Q9R6G2"/>
<keyword evidence="9" id="KW-0418">Kinase</keyword>
<dbReference type="Pfam" id="PF00072">
    <property type="entry name" value="Response_reg"/>
    <property type="match status" value="1"/>
</dbReference>
<keyword evidence="6" id="KW-0812">Transmembrane</keyword>
<proteinExistence type="predicted"/>
<dbReference type="GO" id="GO:0000155">
    <property type="term" value="F:phosphorelay sensor kinase activity"/>
    <property type="evidence" value="ECO:0007669"/>
    <property type="project" value="InterPro"/>
</dbReference>
<dbReference type="EMBL" id="QJUL01000006">
    <property type="protein sequence ID" value="TBU95974.1"/>
    <property type="molecule type" value="Genomic_DNA"/>
</dbReference>
<dbReference type="PRINTS" id="PR00344">
    <property type="entry name" value="BCTRLSENSOR"/>
</dbReference>
<feature type="domain" description="Response regulatory" evidence="8">
    <location>
        <begin position="449"/>
        <end position="564"/>
    </location>
</feature>
<dbReference type="CDD" id="cd00156">
    <property type="entry name" value="REC"/>
    <property type="match status" value="1"/>
</dbReference>
<keyword evidence="6" id="KW-1133">Transmembrane helix</keyword>
<dbReference type="InterPro" id="IPR036097">
    <property type="entry name" value="HisK_dim/P_sf"/>
</dbReference>
<evidence type="ECO:0000313" key="10">
    <source>
        <dbReference type="Proteomes" id="UP000293172"/>
    </source>
</evidence>